<sequence>MLKYFVFLFFLILLVRSSPITQGLWIYHQDSSDCSAPVVAGLSMENGVLNTFDAKNPSNTFIVNATQNQDGTYSGLGTVYNSNTNRIVSYIKISVALSNSYAFVATYYTSWNPPYPGSEFYYSLLSCNSTSLLI</sequence>
<feature type="signal peptide" evidence="1">
    <location>
        <begin position="1"/>
        <end position="17"/>
    </location>
</feature>
<keyword evidence="3" id="KW-1185">Reference proteome</keyword>
<reference evidence="2 3" key="1">
    <citation type="journal article" date="2011" name="Genome Res.">
        <title>Phylogeny-wide analysis of social amoeba genomes highlights ancient origins for complex intercellular communication.</title>
        <authorList>
            <person name="Heidel A.J."/>
            <person name="Lawal H.M."/>
            <person name="Felder M."/>
            <person name="Schilde C."/>
            <person name="Helps N.R."/>
            <person name="Tunggal B."/>
            <person name="Rivero F."/>
            <person name="John U."/>
            <person name="Schleicher M."/>
            <person name="Eichinger L."/>
            <person name="Platzer M."/>
            <person name="Noegel A.A."/>
            <person name="Schaap P."/>
            <person name="Gloeckner G."/>
        </authorList>
    </citation>
    <scope>NUCLEOTIDE SEQUENCE [LARGE SCALE GENOMIC DNA]</scope>
    <source>
        <strain evidence="3">ATCC 26659 / Pp 5 / PN500</strain>
    </source>
</reference>
<feature type="chain" id="PRO_5003042406" evidence="1">
    <location>
        <begin position="18"/>
        <end position="134"/>
    </location>
</feature>
<dbReference type="InParanoid" id="D3BPM5"/>
<dbReference type="RefSeq" id="XP_020428777.1">
    <property type="nucleotide sequence ID" value="XM_020580737.1"/>
</dbReference>
<evidence type="ECO:0000313" key="3">
    <source>
        <dbReference type="Proteomes" id="UP000001396"/>
    </source>
</evidence>
<protein>
    <submittedName>
        <fullName evidence="2">Uncharacterized protein</fullName>
    </submittedName>
</protein>
<gene>
    <name evidence="2" type="ORF">PPL_09950</name>
</gene>
<dbReference type="GeneID" id="31365422"/>
<dbReference type="Proteomes" id="UP000001396">
    <property type="component" value="Unassembled WGS sequence"/>
</dbReference>
<dbReference type="AlphaFoldDB" id="D3BPM5"/>
<evidence type="ECO:0000256" key="1">
    <source>
        <dbReference type="SAM" id="SignalP"/>
    </source>
</evidence>
<proteinExistence type="predicted"/>
<evidence type="ECO:0000313" key="2">
    <source>
        <dbReference type="EMBL" id="EFA76645.1"/>
    </source>
</evidence>
<keyword evidence="1" id="KW-0732">Signal</keyword>
<accession>D3BPM5</accession>
<organism evidence="2 3">
    <name type="scientific">Heterostelium pallidum (strain ATCC 26659 / Pp 5 / PN500)</name>
    <name type="common">Cellular slime mold</name>
    <name type="synonym">Polysphondylium pallidum</name>
    <dbReference type="NCBI Taxonomy" id="670386"/>
    <lineage>
        <taxon>Eukaryota</taxon>
        <taxon>Amoebozoa</taxon>
        <taxon>Evosea</taxon>
        <taxon>Eumycetozoa</taxon>
        <taxon>Dictyostelia</taxon>
        <taxon>Acytosteliales</taxon>
        <taxon>Acytosteliaceae</taxon>
        <taxon>Heterostelium</taxon>
    </lineage>
</organism>
<name>D3BPM5_HETP5</name>
<dbReference type="EMBL" id="ADBJ01000045">
    <property type="protein sequence ID" value="EFA76645.1"/>
    <property type="molecule type" value="Genomic_DNA"/>
</dbReference>
<comment type="caution">
    <text evidence="2">The sequence shown here is derived from an EMBL/GenBank/DDBJ whole genome shotgun (WGS) entry which is preliminary data.</text>
</comment>